<proteinExistence type="predicted"/>
<keyword evidence="2" id="KW-0732">Signal</keyword>
<sequence>MTKLRRPRSRRLGYTVTIATAAALVASLTSAAPAAPRQAAPGIDLDHGNALIQVVYPKFQRVSRDESSGRSVSLTVDHAILIEMPWFDAIAPYHPTAKGIFSDLGRRPEAERTTRNKNIAVIYAAYTSLSTVLPQYKSRWIEMMESAGLDPDDTAEDPTTPSGIGILAAKNAMKARLHDGSNRYGDEGGRQYNRKPYSDYTGYRPVNTAERLRDPSRWQPGVTSVNNVYRVQQFATPYYGRVKPFTFDDPSQFKVSPPTSSNHRNRGAYKRQADEVLKASTGLDDRKKMSAELFNDKVVTFGTVAGTPVVTHGNYDIEKMVQYITSSDVAFIDSTIATWHFKRKFDSVRPFSAVRHVYGDREITAWGGPGAGTVDDITGNEWQGYLSGRSADAPEYPSASSALCLAFSQQVRRFTGTDEANINYPVAKGSSLIEPGVTPANDMTLHWDNWTDFARDCGESRVWGGENFPASVEAAKQYAPKIGDMSYMYVQRKVNGG</sequence>
<dbReference type="RefSeq" id="WP_350723103.1">
    <property type="nucleotide sequence ID" value="NZ_JBEPCO010000041.1"/>
</dbReference>
<feature type="compositionally biased region" description="Basic and acidic residues" evidence="1">
    <location>
        <begin position="180"/>
        <end position="189"/>
    </location>
</feature>
<protein>
    <submittedName>
        <fullName evidence="5">DUF6851 domain-containing protein</fullName>
    </submittedName>
</protein>
<evidence type="ECO:0000259" key="4">
    <source>
        <dbReference type="Pfam" id="PF22778"/>
    </source>
</evidence>
<name>A0ABV1VKX3_9ACTN</name>
<dbReference type="Proteomes" id="UP001490330">
    <property type="component" value="Unassembled WGS sequence"/>
</dbReference>
<feature type="domain" description="Vanadium-dependent haloperoxidase NapH1-like second helical-bundle" evidence="4">
    <location>
        <begin position="328"/>
        <end position="496"/>
    </location>
</feature>
<dbReference type="EMBL" id="JBEPCV010000028">
    <property type="protein sequence ID" value="MER6907114.1"/>
    <property type="molecule type" value="Genomic_DNA"/>
</dbReference>
<evidence type="ECO:0000256" key="1">
    <source>
        <dbReference type="SAM" id="MobiDB-lite"/>
    </source>
</evidence>
<evidence type="ECO:0000313" key="5">
    <source>
        <dbReference type="EMBL" id="MER6907114.1"/>
    </source>
</evidence>
<organism evidence="5 6">
    <name type="scientific">Streptomyces flaveolus</name>
    <dbReference type="NCBI Taxonomy" id="67297"/>
    <lineage>
        <taxon>Bacteria</taxon>
        <taxon>Bacillati</taxon>
        <taxon>Actinomycetota</taxon>
        <taxon>Actinomycetes</taxon>
        <taxon>Kitasatosporales</taxon>
        <taxon>Streptomycetaceae</taxon>
        <taxon>Streptomyces</taxon>
    </lineage>
</organism>
<dbReference type="InterPro" id="IPR016119">
    <property type="entry name" value="Br/Cl_peroxidase_C"/>
</dbReference>
<accession>A0ABV1VKX3</accession>
<dbReference type="InterPro" id="IPR049283">
    <property type="entry name" value="DUF6851"/>
</dbReference>
<feature type="chain" id="PRO_5045532109" evidence="2">
    <location>
        <begin position="35"/>
        <end position="497"/>
    </location>
</feature>
<keyword evidence="6" id="KW-1185">Reference proteome</keyword>
<dbReference type="Gene3D" id="1.10.606.10">
    <property type="entry name" value="Vanadium-containing Chloroperoxidase, domain 2"/>
    <property type="match status" value="1"/>
</dbReference>
<dbReference type="PANTHER" id="PTHR34599">
    <property type="entry name" value="PEROXIDASE-RELATED"/>
    <property type="match status" value="1"/>
</dbReference>
<evidence type="ECO:0000259" key="3">
    <source>
        <dbReference type="Pfam" id="PF21167"/>
    </source>
</evidence>
<feature type="region of interest" description="Disordered" evidence="1">
    <location>
        <begin position="180"/>
        <end position="203"/>
    </location>
</feature>
<evidence type="ECO:0000256" key="2">
    <source>
        <dbReference type="SAM" id="SignalP"/>
    </source>
</evidence>
<dbReference type="InterPro" id="IPR055161">
    <property type="entry name" value="NapH1-like_2nd"/>
</dbReference>
<gene>
    <name evidence="5" type="ORF">ABT322_25935</name>
</gene>
<dbReference type="PANTHER" id="PTHR34599:SF2">
    <property type="entry name" value="TRAF-TYPE DOMAIN-CONTAINING PROTEIN"/>
    <property type="match status" value="1"/>
</dbReference>
<reference evidence="5 6" key="1">
    <citation type="submission" date="2024-06" db="EMBL/GenBank/DDBJ databases">
        <title>The Natural Products Discovery Center: Release of the First 8490 Sequenced Strains for Exploring Actinobacteria Biosynthetic Diversity.</title>
        <authorList>
            <person name="Kalkreuter E."/>
            <person name="Kautsar S.A."/>
            <person name="Yang D."/>
            <person name="Bader C.D."/>
            <person name="Teijaro C.N."/>
            <person name="Fluegel L."/>
            <person name="Davis C.M."/>
            <person name="Simpson J.R."/>
            <person name="Lauterbach L."/>
            <person name="Steele A.D."/>
            <person name="Gui C."/>
            <person name="Meng S."/>
            <person name="Li G."/>
            <person name="Viehrig K."/>
            <person name="Ye F."/>
            <person name="Su P."/>
            <person name="Kiefer A.F."/>
            <person name="Nichols A."/>
            <person name="Cepeda A.J."/>
            <person name="Yan W."/>
            <person name="Fan B."/>
            <person name="Jiang Y."/>
            <person name="Adhikari A."/>
            <person name="Zheng C.-J."/>
            <person name="Schuster L."/>
            <person name="Cowan T.M."/>
            <person name="Smanski M.J."/>
            <person name="Chevrette M.G."/>
            <person name="De Carvalho L.P.S."/>
            <person name="Shen B."/>
        </authorList>
    </citation>
    <scope>NUCLEOTIDE SEQUENCE [LARGE SCALE GENOMIC DNA]</scope>
    <source>
        <strain evidence="5 6">NPDC000632</strain>
    </source>
</reference>
<dbReference type="Pfam" id="PF21167">
    <property type="entry name" value="DUF6851"/>
    <property type="match status" value="1"/>
</dbReference>
<dbReference type="InterPro" id="IPR052559">
    <property type="entry name" value="V-haloperoxidase"/>
</dbReference>
<dbReference type="InterPro" id="IPR036938">
    <property type="entry name" value="PAP2/HPO_sf"/>
</dbReference>
<dbReference type="Pfam" id="PF22778">
    <property type="entry name" value="VCPO_2nd"/>
    <property type="match status" value="1"/>
</dbReference>
<feature type="signal peptide" evidence="2">
    <location>
        <begin position="1"/>
        <end position="34"/>
    </location>
</feature>
<dbReference type="SUPFAM" id="SSF48317">
    <property type="entry name" value="Acid phosphatase/Vanadium-dependent haloperoxidase"/>
    <property type="match status" value="1"/>
</dbReference>
<comment type="caution">
    <text evidence="5">The sequence shown here is derived from an EMBL/GenBank/DDBJ whole genome shotgun (WGS) entry which is preliminary data.</text>
</comment>
<evidence type="ECO:0000313" key="6">
    <source>
        <dbReference type="Proteomes" id="UP001490330"/>
    </source>
</evidence>
<feature type="domain" description="DUF6851" evidence="3">
    <location>
        <begin position="81"/>
        <end position="220"/>
    </location>
</feature>